<keyword evidence="4" id="KW-1185">Reference proteome</keyword>
<evidence type="ECO:0000256" key="1">
    <source>
        <dbReference type="SAM" id="MobiDB-lite"/>
    </source>
</evidence>
<feature type="region of interest" description="Disordered" evidence="1">
    <location>
        <begin position="73"/>
        <end position="121"/>
    </location>
</feature>
<dbReference type="SMART" id="SM00316">
    <property type="entry name" value="S1"/>
    <property type="match status" value="1"/>
</dbReference>
<gene>
    <name evidence="3" type="ORF">J2S05_001364</name>
</gene>
<proteinExistence type="predicted"/>
<dbReference type="NCBIfam" id="NF005973">
    <property type="entry name" value="PRK08059.1"/>
    <property type="match status" value="1"/>
</dbReference>
<reference evidence="3 4" key="1">
    <citation type="submission" date="2023-07" db="EMBL/GenBank/DDBJ databases">
        <title>Genomic Encyclopedia of Type Strains, Phase IV (KMG-IV): sequencing the most valuable type-strain genomes for metagenomic binning, comparative biology and taxonomic classification.</title>
        <authorList>
            <person name="Goeker M."/>
        </authorList>
    </citation>
    <scope>NUCLEOTIDE SEQUENCE [LARGE SCALE GENOMIC DNA]</scope>
    <source>
        <strain evidence="3 4">DSM 19154</strain>
    </source>
</reference>
<dbReference type="SUPFAM" id="SSF50249">
    <property type="entry name" value="Nucleic acid-binding proteins"/>
    <property type="match status" value="1"/>
</dbReference>
<accession>A0ABT9YGF9</accession>
<dbReference type="Proteomes" id="UP001225034">
    <property type="component" value="Unassembled WGS sequence"/>
</dbReference>
<feature type="compositionally biased region" description="Low complexity" evidence="1">
    <location>
        <begin position="81"/>
        <end position="91"/>
    </location>
</feature>
<dbReference type="RefSeq" id="WP_306981192.1">
    <property type="nucleotide sequence ID" value="NZ_JAUSUA010000002.1"/>
</dbReference>
<dbReference type="InterPro" id="IPR050437">
    <property type="entry name" value="Ribos_protein_bS1-like"/>
</dbReference>
<comment type="caution">
    <text evidence="3">The sequence shown here is derived from an EMBL/GenBank/DDBJ whole genome shotgun (WGS) entry which is preliminary data.</text>
</comment>
<evidence type="ECO:0000259" key="2">
    <source>
        <dbReference type="PROSITE" id="PS50126"/>
    </source>
</evidence>
<feature type="compositionally biased region" description="Gly residues" evidence="1">
    <location>
        <begin position="92"/>
        <end position="104"/>
    </location>
</feature>
<sequence>MANYEVGSIIEGKITGIKPFGAFVAIDEQKQGLVHISEVAHGFVKDINDVLTVGDEVKVKVISIDENSGKISLSIRATQEAPARPASKPRPSGGGGGSYGGGGSRKPPQQQQKQGFNTLEDKLKEWLKQSNEIQADLNKRAKK</sequence>
<dbReference type="NCBIfam" id="NF040579">
    <property type="entry name" value="S1_dom_CvfD"/>
    <property type="match status" value="1"/>
</dbReference>
<dbReference type="Pfam" id="PF00575">
    <property type="entry name" value="S1"/>
    <property type="match status" value="1"/>
</dbReference>
<organism evidence="3 4">
    <name type="scientific">Alkalicoccobacillus murimartini</name>
    <dbReference type="NCBI Taxonomy" id="171685"/>
    <lineage>
        <taxon>Bacteria</taxon>
        <taxon>Bacillati</taxon>
        <taxon>Bacillota</taxon>
        <taxon>Bacilli</taxon>
        <taxon>Bacillales</taxon>
        <taxon>Bacillaceae</taxon>
        <taxon>Alkalicoccobacillus</taxon>
    </lineage>
</organism>
<dbReference type="InterPro" id="IPR003029">
    <property type="entry name" value="S1_domain"/>
</dbReference>
<dbReference type="PANTHER" id="PTHR10724:SF10">
    <property type="entry name" value="S1 RNA-BINDING DOMAIN-CONTAINING PROTEIN 1"/>
    <property type="match status" value="1"/>
</dbReference>
<name>A0ABT9YGF9_9BACI</name>
<dbReference type="PANTHER" id="PTHR10724">
    <property type="entry name" value="30S RIBOSOMAL PROTEIN S1"/>
    <property type="match status" value="1"/>
</dbReference>
<dbReference type="Gene3D" id="2.40.50.140">
    <property type="entry name" value="Nucleic acid-binding proteins"/>
    <property type="match status" value="1"/>
</dbReference>
<evidence type="ECO:0000313" key="4">
    <source>
        <dbReference type="Proteomes" id="UP001225034"/>
    </source>
</evidence>
<dbReference type="InterPro" id="IPR012340">
    <property type="entry name" value="NA-bd_OB-fold"/>
</dbReference>
<protein>
    <submittedName>
        <fullName evidence="3">General stress protein 13</fullName>
    </submittedName>
</protein>
<evidence type="ECO:0000313" key="3">
    <source>
        <dbReference type="EMBL" id="MDQ0206565.1"/>
    </source>
</evidence>
<dbReference type="PROSITE" id="PS50126">
    <property type="entry name" value="S1"/>
    <property type="match status" value="1"/>
</dbReference>
<feature type="domain" description="S1 motif" evidence="2">
    <location>
        <begin position="7"/>
        <end position="76"/>
    </location>
</feature>
<dbReference type="EMBL" id="JAUSUA010000002">
    <property type="protein sequence ID" value="MDQ0206565.1"/>
    <property type="molecule type" value="Genomic_DNA"/>
</dbReference>